<dbReference type="CDD" id="cd11058">
    <property type="entry name" value="CYP60B-like"/>
    <property type="match status" value="1"/>
</dbReference>
<feature type="binding site" description="axial binding residue" evidence="6">
    <location>
        <position position="443"/>
    </location>
    <ligand>
        <name>heme</name>
        <dbReference type="ChEBI" id="CHEBI:30413"/>
    </ligand>
    <ligandPart>
        <name>Fe</name>
        <dbReference type="ChEBI" id="CHEBI:18248"/>
    </ligandPart>
</feature>
<evidence type="ECO:0000256" key="6">
    <source>
        <dbReference type="PIRSR" id="PIRSR602401-1"/>
    </source>
</evidence>
<evidence type="ECO:0000256" key="3">
    <source>
        <dbReference type="ARBA" id="ARBA00022617"/>
    </source>
</evidence>
<evidence type="ECO:0000256" key="7">
    <source>
        <dbReference type="SAM" id="Phobius"/>
    </source>
</evidence>
<keyword evidence="4 6" id="KW-0479">Metal-binding</keyword>
<dbReference type="PRINTS" id="PR00463">
    <property type="entry name" value="EP450I"/>
</dbReference>
<name>A0A6A6D0R4_ZASCE</name>
<keyword evidence="5 6" id="KW-0408">Iron</keyword>
<evidence type="ECO:0000256" key="5">
    <source>
        <dbReference type="ARBA" id="ARBA00023004"/>
    </source>
</evidence>
<dbReference type="InterPro" id="IPR001128">
    <property type="entry name" value="Cyt_P450"/>
</dbReference>
<dbReference type="Proteomes" id="UP000799537">
    <property type="component" value="Unassembled WGS sequence"/>
</dbReference>
<dbReference type="Gene3D" id="1.10.630.10">
    <property type="entry name" value="Cytochrome P450"/>
    <property type="match status" value="1"/>
</dbReference>
<dbReference type="Pfam" id="PF00067">
    <property type="entry name" value="p450"/>
    <property type="match status" value="1"/>
</dbReference>
<dbReference type="InterPro" id="IPR002401">
    <property type="entry name" value="Cyt_P450_E_grp-I"/>
</dbReference>
<sequence length="500" mass="56752">MALIAQATAALGILCIFAALYLIGSCVYNVYFHPLSRYPGPRFWAASQLPWTYHVFKGDLAKPIIPRLHEKYGRVVRIAPDRLVYADASAWRDLYVQKSSTGQQNPRDPSKFLPAPKGGINSILLADDRSHARFRSFLSPAFSTKAMDEQRDIVRGYVDLLIKGVATSAKEGPHDMVAWLNWTSFDIIGDLCFGESFDGLVKRREHPWIYFIFHHVTTGLMVAHLHSTFPWTRRFLPYLSSNEALQSRLQHRQMTIEKVKSRIDRGETDRPDFITLALRDHGKQQPLSLAELVPNMMTLIIAGSETTAGALAGALYLLCRNNQVYRRLVADIRAAFATDDDIDIHRLNQLEYLTAVLRESLRLYPPVPTEWHRRIADPAGQLVAGEWVPYGTFCGVAQYAANRYKPAFRDADSFVPERWLGDAKYAADELELVQPFAIGPRNCLGQSLAYMEMRLILARLLYNFDFTLSEPDRDWIDDQSTFGLWQKVPLMMNVVPVGVS</sequence>
<dbReference type="GO" id="GO:0004497">
    <property type="term" value="F:monooxygenase activity"/>
    <property type="evidence" value="ECO:0007669"/>
    <property type="project" value="InterPro"/>
</dbReference>
<dbReference type="AlphaFoldDB" id="A0A6A6D0R4"/>
<dbReference type="InterPro" id="IPR050121">
    <property type="entry name" value="Cytochrome_P450_monoxygenase"/>
</dbReference>
<keyword evidence="7" id="KW-1133">Transmembrane helix</keyword>
<dbReference type="GeneID" id="54568907"/>
<feature type="transmembrane region" description="Helical" evidence="7">
    <location>
        <begin position="6"/>
        <end position="32"/>
    </location>
</feature>
<accession>A0A6A6D0R4</accession>
<dbReference type="PRINTS" id="PR00385">
    <property type="entry name" value="P450"/>
</dbReference>
<dbReference type="EMBL" id="ML993582">
    <property type="protein sequence ID" value="KAF2172008.1"/>
    <property type="molecule type" value="Genomic_DNA"/>
</dbReference>
<protein>
    <recommendedName>
        <fullName evidence="10">Cytochrome P450</fullName>
    </recommendedName>
</protein>
<comment type="cofactor">
    <cofactor evidence="1 6">
        <name>heme</name>
        <dbReference type="ChEBI" id="CHEBI:30413"/>
    </cofactor>
</comment>
<dbReference type="PANTHER" id="PTHR24305">
    <property type="entry name" value="CYTOCHROME P450"/>
    <property type="match status" value="1"/>
</dbReference>
<reference evidence="8" key="1">
    <citation type="journal article" date="2020" name="Stud. Mycol.">
        <title>101 Dothideomycetes genomes: a test case for predicting lifestyles and emergence of pathogens.</title>
        <authorList>
            <person name="Haridas S."/>
            <person name="Albert R."/>
            <person name="Binder M."/>
            <person name="Bloem J."/>
            <person name="Labutti K."/>
            <person name="Salamov A."/>
            <person name="Andreopoulos B."/>
            <person name="Baker S."/>
            <person name="Barry K."/>
            <person name="Bills G."/>
            <person name="Bluhm B."/>
            <person name="Cannon C."/>
            <person name="Castanera R."/>
            <person name="Culley D."/>
            <person name="Daum C."/>
            <person name="Ezra D."/>
            <person name="Gonzalez J."/>
            <person name="Henrissat B."/>
            <person name="Kuo A."/>
            <person name="Liang C."/>
            <person name="Lipzen A."/>
            <person name="Lutzoni F."/>
            <person name="Magnuson J."/>
            <person name="Mondo S."/>
            <person name="Nolan M."/>
            <person name="Ohm R."/>
            <person name="Pangilinan J."/>
            <person name="Park H.-J."/>
            <person name="Ramirez L."/>
            <person name="Alfaro M."/>
            <person name="Sun H."/>
            <person name="Tritt A."/>
            <person name="Yoshinaga Y."/>
            <person name="Zwiers L.-H."/>
            <person name="Turgeon B."/>
            <person name="Goodwin S."/>
            <person name="Spatafora J."/>
            <person name="Crous P."/>
            <person name="Grigoriev I."/>
        </authorList>
    </citation>
    <scope>NUCLEOTIDE SEQUENCE</scope>
    <source>
        <strain evidence="8">ATCC 36951</strain>
    </source>
</reference>
<organism evidence="8 9">
    <name type="scientific">Zasmidium cellare ATCC 36951</name>
    <dbReference type="NCBI Taxonomy" id="1080233"/>
    <lineage>
        <taxon>Eukaryota</taxon>
        <taxon>Fungi</taxon>
        <taxon>Dikarya</taxon>
        <taxon>Ascomycota</taxon>
        <taxon>Pezizomycotina</taxon>
        <taxon>Dothideomycetes</taxon>
        <taxon>Dothideomycetidae</taxon>
        <taxon>Mycosphaerellales</taxon>
        <taxon>Mycosphaerellaceae</taxon>
        <taxon>Zasmidium</taxon>
    </lineage>
</organism>
<keyword evidence="7" id="KW-0472">Membrane</keyword>
<evidence type="ECO:0000256" key="4">
    <source>
        <dbReference type="ARBA" id="ARBA00022723"/>
    </source>
</evidence>
<keyword evidence="3 6" id="KW-0349">Heme</keyword>
<dbReference type="OrthoDB" id="1470350at2759"/>
<dbReference type="InterPro" id="IPR036396">
    <property type="entry name" value="Cyt_P450_sf"/>
</dbReference>
<evidence type="ECO:0000313" key="9">
    <source>
        <dbReference type="Proteomes" id="UP000799537"/>
    </source>
</evidence>
<feature type="transmembrane region" description="Helical" evidence="7">
    <location>
        <begin position="296"/>
        <end position="318"/>
    </location>
</feature>
<evidence type="ECO:0000256" key="2">
    <source>
        <dbReference type="ARBA" id="ARBA00010617"/>
    </source>
</evidence>
<dbReference type="PANTHER" id="PTHR24305:SF210">
    <property type="entry name" value="CYTOCHROME P450 MONOOXYGENASE ASQL-RELATED"/>
    <property type="match status" value="1"/>
</dbReference>
<comment type="similarity">
    <text evidence="2">Belongs to the cytochrome P450 family.</text>
</comment>
<dbReference type="SUPFAM" id="SSF48264">
    <property type="entry name" value="Cytochrome P450"/>
    <property type="match status" value="1"/>
</dbReference>
<dbReference type="RefSeq" id="XP_033672897.1">
    <property type="nucleotide sequence ID" value="XM_033815635.1"/>
</dbReference>
<proteinExistence type="inferred from homology"/>
<evidence type="ECO:0008006" key="10">
    <source>
        <dbReference type="Google" id="ProtNLM"/>
    </source>
</evidence>
<keyword evidence="9" id="KW-1185">Reference proteome</keyword>
<dbReference type="GO" id="GO:0016705">
    <property type="term" value="F:oxidoreductase activity, acting on paired donors, with incorporation or reduction of molecular oxygen"/>
    <property type="evidence" value="ECO:0007669"/>
    <property type="project" value="InterPro"/>
</dbReference>
<keyword evidence="7" id="KW-0812">Transmembrane</keyword>
<gene>
    <name evidence="8" type="ORF">M409DRAFT_63524</name>
</gene>
<evidence type="ECO:0000256" key="1">
    <source>
        <dbReference type="ARBA" id="ARBA00001971"/>
    </source>
</evidence>
<feature type="transmembrane region" description="Helical" evidence="7">
    <location>
        <begin position="208"/>
        <end position="229"/>
    </location>
</feature>
<dbReference type="GO" id="GO:0020037">
    <property type="term" value="F:heme binding"/>
    <property type="evidence" value="ECO:0007669"/>
    <property type="project" value="InterPro"/>
</dbReference>
<evidence type="ECO:0000313" key="8">
    <source>
        <dbReference type="EMBL" id="KAF2172008.1"/>
    </source>
</evidence>
<dbReference type="GO" id="GO:0005506">
    <property type="term" value="F:iron ion binding"/>
    <property type="evidence" value="ECO:0007669"/>
    <property type="project" value="InterPro"/>
</dbReference>